<organism evidence="5 6">
    <name type="scientific">Actinomarinicola tropica</name>
    <dbReference type="NCBI Taxonomy" id="2789776"/>
    <lineage>
        <taxon>Bacteria</taxon>
        <taxon>Bacillati</taxon>
        <taxon>Actinomycetota</taxon>
        <taxon>Acidimicrobiia</taxon>
        <taxon>Acidimicrobiales</taxon>
        <taxon>Iamiaceae</taxon>
        <taxon>Actinomarinicola</taxon>
    </lineage>
</organism>
<dbReference type="InterPro" id="IPR027417">
    <property type="entry name" value="P-loop_NTPase"/>
</dbReference>
<dbReference type="InterPro" id="IPR017871">
    <property type="entry name" value="ABC_transporter-like_CS"/>
</dbReference>
<evidence type="ECO:0000313" key="5">
    <source>
        <dbReference type="EMBL" id="QGG94887.1"/>
    </source>
</evidence>
<dbReference type="Gene3D" id="3.40.50.300">
    <property type="entry name" value="P-loop containing nucleotide triphosphate hydrolases"/>
    <property type="match status" value="1"/>
</dbReference>
<evidence type="ECO:0000313" key="6">
    <source>
        <dbReference type="Proteomes" id="UP000334019"/>
    </source>
</evidence>
<protein>
    <submittedName>
        <fullName evidence="5">ATP-binding cassette domain-containing protein</fullName>
    </submittedName>
</protein>
<dbReference type="KEGG" id="atq:GH723_07065"/>
<dbReference type="RefSeq" id="WP_153758995.1">
    <property type="nucleotide sequence ID" value="NZ_CP045851.1"/>
</dbReference>
<keyword evidence="3 5" id="KW-0067">ATP-binding</keyword>
<dbReference type="PANTHER" id="PTHR42788:SF20">
    <property type="entry name" value="ABC TRANSPORTER ATP-BINDING PROTEIN"/>
    <property type="match status" value="1"/>
</dbReference>
<dbReference type="CDD" id="cd03293">
    <property type="entry name" value="ABC_NrtD_SsuB_transporters"/>
    <property type="match status" value="1"/>
</dbReference>
<dbReference type="SMART" id="SM00382">
    <property type="entry name" value="AAA"/>
    <property type="match status" value="1"/>
</dbReference>
<evidence type="ECO:0000256" key="2">
    <source>
        <dbReference type="ARBA" id="ARBA00022741"/>
    </source>
</evidence>
<gene>
    <name evidence="5" type="ORF">GH723_07065</name>
</gene>
<keyword evidence="2" id="KW-0547">Nucleotide-binding</keyword>
<dbReference type="PROSITE" id="PS00211">
    <property type="entry name" value="ABC_TRANSPORTER_1"/>
    <property type="match status" value="1"/>
</dbReference>
<dbReference type="InterPro" id="IPR003439">
    <property type="entry name" value="ABC_transporter-like_ATP-bd"/>
</dbReference>
<dbReference type="EMBL" id="CP045851">
    <property type="protein sequence ID" value="QGG94887.1"/>
    <property type="molecule type" value="Genomic_DNA"/>
</dbReference>
<reference evidence="5 6" key="1">
    <citation type="submission" date="2019-11" db="EMBL/GenBank/DDBJ databases">
        <authorList>
            <person name="He Y."/>
        </authorList>
    </citation>
    <scope>NUCLEOTIDE SEQUENCE [LARGE SCALE GENOMIC DNA]</scope>
    <source>
        <strain evidence="5 6">SCSIO 58843</strain>
    </source>
</reference>
<dbReference type="PANTHER" id="PTHR42788">
    <property type="entry name" value="TAURINE IMPORT ATP-BINDING PROTEIN-RELATED"/>
    <property type="match status" value="1"/>
</dbReference>
<evidence type="ECO:0000259" key="4">
    <source>
        <dbReference type="PROSITE" id="PS50893"/>
    </source>
</evidence>
<dbReference type="Pfam" id="PF00005">
    <property type="entry name" value="ABC_tran"/>
    <property type="match status" value="1"/>
</dbReference>
<sequence>MRDNGALPVAEGIHLSGVSKGFGRRGQRVEALRGIDLEVAEGELVSLIGPSGCGKTTLLRVIGGLLEADAGVVRVGTLPPDEARRRKHFGFVPQVPALLPWRDVLGNVELLGEVNRRHGTAPRLDARTLLAQVGLTGFEHAHPRELSGGMQQRVALARAMALCAPVLLMDEPLAALDEITRADMRHLVLDVWERSGATCVFVTHSIEEAVLLSDRVVVMAPRPGHITAIEPIDLPRPRPRGVEDEPRFHEHVRRIRQALGAGKR</sequence>
<evidence type="ECO:0000256" key="3">
    <source>
        <dbReference type="ARBA" id="ARBA00022840"/>
    </source>
</evidence>
<dbReference type="SUPFAM" id="SSF52540">
    <property type="entry name" value="P-loop containing nucleoside triphosphate hydrolases"/>
    <property type="match status" value="1"/>
</dbReference>
<evidence type="ECO:0000256" key="1">
    <source>
        <dbReference type="ARBA" id="ARBA00022448"/>
    </source>
</evidence>
<dbReference type="GO" id="GO:0005524">
    <property type="term" value="F:ATP binding"/>
    <property type="evidence" value="ECO:0007669"/>
    <property type="project" value="UniProtKB-KW"/>
</dbReference>
<dbReference type="InterPro" id="IPR003593">
    <property type="entry name" value="AAA+_ATPase"/>
</dbReference>
<dbReference type="InterPro" id="IPR050166">
    <property type="entry name" value="ABC_transporter_ATP-bind"/>
</dbReference>
<dbReference type="PROSITE" id="PS50893">
    <property type="entry name" value="ABC_TRANSPORTER_2"/>
    <property type="match status" value="1"/>
</dbReference>
<keyword evidence="6" id="KW-1185">Reference proteome</keyword>
<name>A0A5Q2RLE4_9ACTN</name>
<keyword evidence="1" id="KW-0813">Transport</keyword>
<accession>A0A5Q2RLE4</accession>
<dbReference type="GO" id="GO:0016887">
    <property type="term" value="F:ATP hydrolysis activity"/>
    <property type="evidence" value="ECO:0007669"/>
    <property type="project" value="InterPro"/>
</dbReference>
<feature type="domain" description="ABC transporter" evidence="4">
    <location>
        <begin position="13"/>
        <end position="246"/>
    </location>
</feature>
<dbReference type="Proteomes" id="UP000334019">
    <property type="component" value="Chromosome"/>
</dbReference>
<proteinExistence type="predicted"/>
<dbReference type="AlphaFoldDB" id="A0A5Q2RLE4"/>